<organism evidence="2">
    <name type="scientific">Sesamum radiatum</name>
    <name type="common">Black benniseed</name>
    <dbReference type="NCBI Taxonomy" id="300843"/>
    <lineage>
        <taxon>Eukaryota</taxon>
        <taxon>Viridiplantae</taxon>
        <taxon>Streptophyta</taxon>
        <taxon>Embryophyta</taxon>
        <taxon>Tracheophyta</taxon>
        <taxon>Spermatophyta</taxon>
        <taxon>Magnoliopsida</taxon>
        <taxon>eudicotyledons</taxon>
        <taxon>Gunneridae</taxon>
        <taxon>Pentapetalae</taxon>
        <taxon>asterids</taxon>
        <taxon>lamiids</taxon>
        <taxon>Lamiales</taxon>
        <taxon>Pedaliaceae</taxon>
        <taxon>Sesamum</taxon>
    </lineage>
</organism>
<feature type="compositionally biased region" description="Basic and acidic residues" evidence="1">
    <location>
        <begin position="31"/>
        <end position="41"/>
    </location>
</feature>
<evidence type="ECO:0000256" key="1">
    <source>
        <dbReference type="SAM" id="MobiDB-lite"/>
    </source>
</evidence>
<evidence type="ECO:0000313" key="2">
    <source>
        <dbReference type="EMBL" id="KAL0385881.1"/>
    </source>
</evidence>
<name>A0AAW2S033_SESRA</name>
<comment type="caution">
    <text evidence="2">The sequence shown here is derived from an EMBL/GenBank/DDBJ whole genome shotgun (WGS) entry which is preliminary data.</text>
</comment>
<dbReference type="AlphaFoldDB" id="A0AAW2S033"/>
<reference evidence="2" key="2">
    <citation type="journal article" date="2024" name="Plant">
        <title>Genomic evolution and insights into agronomic trait innovations of Sesamum species.</title>
        <authorList>
            <person name="Miao H."/>
            <person name="Wang L."/>
            <person name="Qu L."/>
            <person name="Liu H."/>
            <person name="Sun Y."/>
            <person name="Le M."/>
            <person name="Wang Q."/>
            <person name="Wei S."/>
            <person name="Zheng Y."/>
            <person name="Lin W."/>
            <person name="Duan Y."/>
            <person name="Cao H."/>
            <person name="Xiong S."/>
            <person name="Wang X."/>
            <person name="Wei L."/>
            <person name="Li C."/>
            <person name="Ma Q."/>
            <person name="Ju M."/>
            <person name="Zhao R."/>
            <person name="Li G."/>
            <person name="Mu C."/>
            <person name="Tian Q."/>
            <person name="Mei H."/>
            <person name="Zhang T."/>
            <person name="Gao T."/>
            <person name="Zhang H."/>
        </authorList>
    </citation>
    <scope>NUCLEOTIDE SEQUENCE</scope>
    <source>
        <strain evidence="2">G02</strain>
    </source>
</reference>
<accession>A0AAW2S033</accession>
<feature type="compositionally biased region" description="Low complexity" evidence="1">
    <location>
        <begin position="17"/>
        <end position="30"/>
    </location>
</feature>
<feature type="region of interest" description="Disordered" evidence="1">
    <location>
        <begin position="16"/>
        <end position="45"/>
    </location>
</feature>
<protein>
    <submittedName>
        <fullName evidence="2">Uncharacterized protein</fullName>
    </submittedName>
</protein>
<gene>
    <name evidence="2" type="ORF">Sradi_2982400</name>
</gene>
<proteinExistence type="predicted"/>
<sequence>MSEDGIDERVVEDFMIDLAAPSDASNSDSPPRGKGEEEVSSSRKRISSQESEWRKIEDLLVASGTEFFMVYHSCVREEDVNTLRSKFGILEDFVLQVPAPTDRPNSLLEGFLCLYVAQLEAGLRFPIPSHFAEISTLFWVPLNQFAPKAFRIVASFHILVRNLRENPSAAQLHSFFMLKKISPSLFYFTFDGDAHFLPSNTSVKE</sequence>
<reference evidence="2" key="1">
    <citation type="submission" date="2020-06" db="EMBL/GenBank/DDBJ databases">
        <authorList>
            <person name="Li T."/>
            <person name="Hu X."/>
            <person name="Zhang T."/>
            <person name="Song X."/>
            <person name="Zhang H."/>
            <person name="Dai N."/>
            <person name="Sheng W."/>
            <person name="Hou X."/>
            <person name="Wei L."/>
        </authorList>
    </citation>
    <scope>NUCLEOTIDE SEQUENCE</scope>
    <source>
        <strain evidence="2">G02</strain>
        <tissue evidence="2">Leaf</tissue>
    </source>
</reference>
<dbReference type="EMBL" id="JACGWJ010000012">
    <property type="protein sequence ID" value="KAL0385881.1"/>
    <property type="molecule type" value="Genomic_DNA"/>
</dbReference>